<sequence>FIHIQVIVQKIMKDIRCSQSLFYRIKTWWFQVKALRDPLAVVRQKNRDHEGRDFVITISTAETMRQHCKAHNTSDWTLRRYAKDLWANQIKRGQKFLT</sequence>
<feature type="non-terminal residue" evidence="1">
    <location>
        <position position="1"/>
    </location>
</feature>
<name>A0A0K2ULY4_LEPSM</name>
<proteinExistence type="predicted"/>
<reference evidence="1" key="1">
    <citation type="submission" date="2014-05" db="EMBL/GenBank/DDBJ databases">
        <authorList>
            <person name="Chronopoulou M."/>
        </authorList>
    </citation>
    <scope>NUCLEOTIDE SEQUENCE</scope>
    <source>
        <tissue evidence="1">Whole organism</tissue>
    </source>
</reference>
<evidence type="ECO:0000313" key="1">
    <source>
        <dbReference type="EMBL" id="CDW38872.1"/>
    </source>
</evidence>
<dbReference type="AlphaFoldDB" id="A0A0K2ULY4"/>
<protein>
    <submittedName>
        <fullName evidence="1">Uncharacterized protein</fullName>
    </submittedName>
</protein>
<accession>A0A0K2ULY4</accession>
<dbReference type="EMBL" id="HACA01021511">
    <property type="protein sequence ID" value="CDW38872.1"/>
    <property type="molecule type" value="Transcribed_RNA"/>
</dbReference>
<organism evidence="1">
    <name type="scientific">Lepeophtheirus salmonis</name>
    <name type="common">Salmon louse</name>
    <name type="synonym">Caligus salmonis</name>
    <dbReference type="NCBI Taxonomy" id="72036"/>
    <lineage>
        <taxon>Eukaryota</taxon>
        <taxon>Metazoa</taxon>
        <taxon>Ecdysozoa</taxon>
        <taxon>Arthropoda</taxon>
        <taxon>Crustacea</taxon>
        <taxon>Multicrustacea</taxon>
        <taxon>Hexanauplia</taxon>
        <taxon>Copepoda</taxon>
        <taxon>Siphonostomatoida</taxon>
        <taxon>Caligidae</taxon>
        <taxon>Lepeophtheirus</taxon>
    </lineage>
</organism>